<dbReference type="GeneID" id="93826442"/>
<evidence type="ECO:0000313" key="2">
    <source>
        <dbReference type="EMBL" id="MTD00878.1"/>
    </source>
</evidence>
<dbReference type="PANTHER" id="PTHR36934">
    <property type="entry name" value="BLR0278 PROTEIN"/>
    <property type="match status" value="1"/>
</dbReference>
<evidence type="ECO:0000259" key="1">
    <source>
        <dbReference type="Pfam" id="PF22636"/>
    </source>
</evidence>
<dbReference type="RefSeq" id="WP_012658650.1">
    <property type="nucleotide sequence ID" value="NZ_BAABQA010000003.1"/>
</dbReference>
<comment type="caution">
    <text evidence="2">The sequence shown here is derived from an EMBL/GenBank/DDBJ whole genome shotgun (WGS) entry which is preliminary data.</text>
</comment>
<evidence type="ECO:0000313" key="3">
    <source>
        <dbReference type="Proteomes" id="UP000483839"/>
    </source>
</evidence>
<dbReference type="SUPFAM" id="SSF54637">
    <property type="entry name" value="Thioesterase/thiol ester dehydrase-isomerase"/>
    <property type="match status" value="1"/>
</dbReference>
<accession>A0A2X4HDF0</accession>
<dbReference type="InterPro" id="IPR025540">
    <property type="entry name" value="FlK"/>
</dbReference>
<dbReference type="InterPro" id="IPR029069">
    <property type="entry name" value="HotDog_dom_sf"/>
</dbReference>
<gene>
    <name evidence="2" type="ORF">GKS16_01075</name>
</gene>
<feature type="domain" description="Fluoroacetyl-CoA-specific thioesterase-like" evidence="1">
    <location>
        <begin position="12"/>
        <end position="112"/>
    </location>
</feature>
<dbReference type="Gene3D" id="3.10.129.10">
    <property type="entry name" value="Hotdog Thioesterase"/>
    <property type="match status" value="1"/>
</dbReference>
<dbReference type="EMBL" id="WLXI01000006">
    <property type="protein sequence ID" value="MTD00878.1"/>
    <property type="molecule type" value="Genomic_DNA"/>
</dbReference>
<dbReference type="Proteomes" id="UP000483839">
    <property type="component" value="Unassembled WGS sequence"/>
</dbReference>
<dbReference type="AlphaFoldDB" id="A0A2X4HDF0"/>
<organism evidence="2 3">
    <name type="scientific">Streptococcus uberis</name>
    <dbReference type="NCBI Taxonomy" id="1349"/>
    <lineage>
        <taxon>Bacteria</taxon>
        <taxon>Bacillati</taxon>
        <taxon>Bacillota</taxon>
        <taxon>Bacilli</taxon>
        <taxon>Lactobacillales</taxon>
        <taxon>Streptococcaceae</taxon>
        <taxon>Streptococcus</taxon>
    </lineage>
</organism>
<dbReference type="OMA" id="KIGEGIH"/>
<dbReference type="InterPro" id="IPR054485">
    <property type="entry name" value="FlK-like_dom"/>
</dbReference>
<proteinExistence type="predicted"/>
<dbReference type="Pfam" id="PF22636">
    <property type="entry name" value="FlK"/>
    <property type="match status" value="1"/>
</dbReference>
<sequence>MTIFSKIFDTEEKHSASQMGSGGLSVLSTPSLVAFMENAAYHLGETLLQDPKQSTVGSHISIQHLKASKIGDPVTINITDLKVNGRRFDFRIEAFVKDTFVAEASHTRIAIDCEKFLKNL</sequence>
<dbReference type="PANTHER" id="PTHR36934:SF1">
    <property type="entry name" value="THIOESTERASE DOMAIN-CONTAINING PROTEIN"/>
    <property type="match status" value="1"/>
</dbReference>
<reference evidence="2 3" key="1">
    <citation type="submission" date="2019-11" db="EMBL/GenBank/DDBJ databases">
        <title>Streptococcus uberis isolated from clinical mastitis cases on a southeastern Queensland dairy.</title>
        <authorList>
            <person name="Workentine M.L."/>
            <person name="Price R."/>
            <person name="Olchowy T."/>
        </authorList>
    </citation>
    <scope>NUCLEOTIDE SEQUENCE [LARGE SCALE GENOMIC DNA]</scope>
    <source>
        <strain evidence="2 3">OLC4459-A17</strain>
    </source>
</reference>
<protein>
    <submittedName>
        <fullName evidence="2">Diaminopimelate epimerase</fullName>
    </submittedName>
</protein>
<name>A0A2X4HDF0_STRUB</name>